<dbReference type="Proteomes" id="UP000505210">
    <property type="component" value="Chromosome"/>
</dbReference>
<reference evidence="1 2" key="1">
    <citation type="submission" date="2020-05" db="EMBL/GenBank/DDBJ databases">
        <title>Complete genome sequence of of a novel Thermoleptolyngbya strain isolated from hot springs of Ganzi, Sichuan China.</title>
        <authorList>
            <person name="Tang J."/>
            <person name="Daroch M."/>
            <person name="Li L."/>
            <person name="Waleron K."/>
            <person name="Waleron M."/>
            <person name="Waleron M."/>
        </authorList>
    </citation>
    <scope>NUCLEOTIDE SEQUENCE [LARGE SCALE GENOMIC DNA]</scope>
    <source>
        <strain evidence="1 2">PKUAC-SCTA183</strain>
    </source>
</reference>
<name>A0A6M8BBV7_9CYAN</name>
<dbReference type="AlphaFoldDB" id="A0A6M8BBV7"/>
<sequence>MKIVQTPTVDALKNTAYSFPIPQLLLPHLRTSPYFLVAKYTCLESIAGGDRYIAHIFWAFAIG</sequence>
<keyword evidence="2" id="KW-1185">Reference proteome</keyword>
<protein>
    <submittedName>
        <fullName evidence="1">Uncharacterized protein</fullName>
    </submittedName>
</protein>
<organism evidence="1 2">
    <name type="scientific">Thermoleptolyngbya sichuanensis A183</name>
    <dbReference type="NCBI Taxonomy" id="2737172"/>
    <lineage>
        <taxon>Bacteria</taxon>
        <taxon>Bacillati</taxon>
        <taxon>Cyanobacteriota</taxon>
        <taxon>Cyanophyceae</taxon>
        <taxon>Oculatellales</taxon>
        <taxon>Oculatellaceae</taxon>
        <taxon>Thermoleptolyngbya</taxon>
        <taxon>Thermoleptolyngbya sichuanensis</taxon>
    </lineage>
</organism>
<gene>
    <name evidence="1" type="ORF">HPC62_15860</name>
</gene>
<proteinExistence type="predicted"/>
<evidence type="ECO:0000313" key="1">
    <source>
        <dbReference type="EMBL" id="QKD80763.1"/>
    </source>
</evidence>
<dbReference type="KEGG" id="theu:HPC62_15860"/>
<accession>A0A6M8BBV7</accession>
<dbReference type="EMBL" id="CP053661">
    <property type="protein sequence ID" value="QKD80763.1"/>
    <property type="molecule type" value="Genomic_DNA"/>
</dbReference>
<evidence type="ECO:0000313" key="2">
    <source>
        <dbReference type="Proteomes" id="UP000505210"/>
    </source>
</evidence>
<dbReference type="RefSeq" id="WP_172353197.1">
    <property type="nucleotide sequence ID" value="NZ_CP053661.1"/>
</dbReference>